<evidence type="ECO:0000313" key="3">
    <source>
        <dbReference type="Proteomes" id="UP000019763"/>
    </source>
</evidence>
<dbReference type="GO" id="GO:0005737">
    <property type="term" value="C:cytoplasm"/>
    <property type="evidence" value="ECO:0007669"/>
    <property type="project" value="TreeGrafter"/>
</dbReference>
<dbReference type="VEuPathDB" id="CryptoDB:GNI_026990"/>
<dbReference type="EMBL" id="AFNH02000201">
    <property type="protein sequence ID" value="EZG79347.1"/>
    <property type="molecule type" value="Genomic_DNA"/>
</dbReference>
<evidence type="ECO:0000256" key="1">
    <source>
        <dbReference type="ARBA" id="ARBA00010105"/>
    </source>
</evidence>
<dbReference type="Pfam" id="PF03690">
    <property type="entry name" value="MYG1_exonuc"/>
    <property type="match status" value="1"/>
</dbReference>
<dbReference type="RefSeq" id="XP_011129067.1">
    <property type="nucleotide sequence ID" value="XM_011130765.1"/>
</dbReference>
<dbReference type="AlphaFoldDB" id="A0A023BBA6"/>
<protein>
    <submittedName>
        <fullName evidence="2">Family UPF0160 protein</fullName>
    </submittedName>
</protein>
<comment type="caution">
    <text evidence="2">The sequence shown here is derived from an EMBL/GenBank/DDBJ whole genome shotgun (WGS) entry which is preliminary data.</text>
</comment>
<evidence type="ECO:0000313" key="2">
    <source>
        <dbReference type="EMBL" id="EZG79347.1"/>
    </source>
</evidence>
<dbReference type="GO" id="GO:0005634">
    <property type="term" value="C:nucleus"/>
    <property type="evidence" value="ECO:0007669"/>
    <property type="project" value="TreeGrafter"/>
</dbReference>
<dbReference type="GeneID" id="22911187"/>
<sequence>MVEKVYSFKQVTEEVLESLVGCHKIGTHSGTHHLDEVCSVVLLTLLPRFASSVVIRHRDDAILDKCDIVVDVGGIYDPVKNRFDHHQKEFGEYWSETQTATRLSSAGLVWKHFGKEVLVQLLGDAKSVDAKSVDESKLGQLQQVTYDLVFESVDAGDNGVRSCTCTPDRIKYTGSLPGLAGLVGSFNASWIEAHNESEGFKNACAEAQQHLLPIITQIASQWFAALDHFSQAERLLLGGDKCVLLLTKYVRFSKFLPYMKPHLKNSAPVVGCVWEEFGVWCYSYTPEPWKVVHHSEGSRPCKTRDQAVEDLKNLTLHNKCGAALLSKDAPPPSDCPS</sequence>
<dbReference type="OrthoDB" id="10265310at2759"/>
<keyword evidence="3" id="KW-1185">Reference proteome</keyword>
<gene>
    <name evidence="2" type="ORF">GNI_026990</name>
</gene>
<reference evidence="2" key="1">
    <citation type="submission" date="2013-12" db="EMBL/GenBank/DDBJ databases">
        <authorList>
            <person name="Omoto C.K."/>
            <person name="Sibley D."/>
            <person name="Venepally P."/>
            <person name="Hadjithomas M."/>
            <person name="Karamycheva S."/>
            <person name="Brunk B."/>
            <person name="Roos D."/>
            <person name="Caler E."/>
            <person name="Lorenzi H."/>
        </authorList>
    </citation>
    <scope>NUCLEOTIDE SEQUENCE</scope>
</reference>
<comment type="similarity">
    <text evidence="1">Belongs to the MYG1 family.</text>
</comment>
<name>A0A023BBA6_GRENI</name>
<accession>A0A023BBA6</accession>
<dbReference type="InterPro" id="IPR003226">
    <property type="entry name" value="MYG1_exonuclease"/>
</dbReference>
<dbReference type="eggNOG" id="KOG2948">
    <property type="taxonomic scope" value="Eukaryota"/>
</dbReference>
<proteinExistence type="inferred from homology"/>
<dbReference type="PANTHER" id="PTHR11215">
    <property type="entry name" value="METAL DEPENDENT HYDROLASE - RELATED"/>
    <property type="match status" value="1"/>
</dbReference>
<dbReference type="Proteomes" id="UP000019763">
    <property type="component" value="Unassembled WGS sequence"/>
</dbReference>
<organism evidence="2 3">
    <name type="scientific">Gregarina niphandrodes</name>
    <name type="common">Septate eugregarine</name>
    <dbReference type="NCBI Taxonomy" id="110365"/>
    <lineage>
        <taxon>Eukaryota</taxon>
        <taxon>Sar</taxon>
        <taxon>Alveolata</taxon>
        <taxon>Apicomplexa</taxon>
        <taxon>Conoidasida</taxon>
        <taxon>Gregarinasina</taxon>
        <taxon>Eugregarinorida</taxon>
        <taxon>Gregarinidae</taxon>
        <taxon>Gregarina</taxon>
    </lineage>
</organism>
<dbReference type="PANTHER" id="PTHR11215:SF1">
    <property type="entry name" value="MYG1 EXONUCLEASE"/>
    <property type="match status" value="1"/>
</dbReference>